<evidence type="ECO:0000313" key="3">
    <source>
        <dbReference type="Proteomes" id="UP000887159"/>
    </source>
</evidence>
<reference evidence="2" key="1">
    <citation type="submission" date="2020-08" db="EMBL/GenBank/DDBJ databases">
        <title>Multicomponent nature underlies the extraordinary mechanical properties of spider dragline silk.</title>
        <authorList>
            <person name="Kono N."/>
            <person name="Nakamura H."/>
            <person name="Mori M."/>
            <person name="Yoshida Y."/>
            <person name="Ohtoshi R."/>
            <person name="Malay A.D."/>
            <person name="Moran D.A.P."/>
            <person name="Tomita M."/>
            <person name="Numata K."/>
            <person name="Arakawa K."/>
        </authorList>
    </citation>
    <scope>NUCLEOTIDE SEQUENCE</scope>
</reference>
<dbReference type="Pfam" id="PF23055">
    <property type="entry name" value="DUF7041"/>
    <property type="match status" value="1"/>
</dbReference>
<dbReference type="Proteomes" id="UP000887159">
    <property type="component" value="Unassembled WGS sequence"/>
</dbReference>
<dbReference type="PANTHER" id="PTHR33327">
    <property type="entry name" value="ENDONUCLEASE"/>
    <property type="match status" value="1"/>
</dbReference>
<evidence type="ECO:0000313" key="2">
    <source>
        <dbReference type="EMBL" id="GFY16921.1"/>
    </source>
</evidence>
<sequence>MLWSVQLETQFKLANITVDSMKFYCVVSALSKEDLTYVSDIVLNKPEVVLYANFKTRLIAQNTDLESGNSPYLILLKKYGDTTKTCQQKSSIDVKHSTEHHIETHGTPVYYKARRLIPEKLQASKR</sequence>
<feature type="domain" description="DUF7041" evidence="1">
    <location>
        <begin position="2"/>
        <end position="65"/>
    </location>
</feature>
<dbReference type="EMBL" id="BMAU01021342">
    <property type="protein sequence ID" value="GFY16921.1"/>
    <property type="molecule type" value="Genomic_DNA"/>
</dbReference>
<proteinExistence type="predicted"/>
<dbReference type="AlphaFoldDB" id="A0A8X6SRF9"/>
<comment type="caution">
    <text evidence="2">The sequence shown here is derived from an EMBL/GenBank/DDBJ whole genome shotgun (WGS) entry which is preliminary data.</text>
</comment>
<gene>
    <name evidence="2" type="primary">AVEN_97655_1</name>
    <name evidence="2" type="ORF">TNCV_3689791</name>
</gene>
<dbReference type="PANTHER" id="PTHR33327:SF3">
    <property type="entry name" value="RNA-DIRECTED DNA POLYMERASE"/>
    <property type="match status" value="1"/>
</dbReference>
<organism evidence="2 3">
    <name type="scientific">Trichonephila clavipes</name>
    <name type="common">Golden silk orbweaver</name>
    <name type="synonym">Nephila clavipes</name>
    <dbReference type="NCBI Taxonomy" id="2585209"/>
    <lineage>
        <taxon>Eukaryota</taxon>
        <taxon>Metazoa</taxon>
        <taxon>Ecdysozoa</taxon>
        <taxon>Arthropoda</taxon>
        <taxon>Chelicerata</taxon>
        <taxon>Arachnida</taxon>
        <taxon>Araneae</taxon>
        <taxon>Araneomorphae</taxon>
        <taxon>Entelegynae</taxon>
        <taxon>Araneoidea</taxon>
        <taxon>Nephilidae</taxon>
        <taxon>Trichonephila</taxon>
    </lineage>
</organism>
<evidence type="ECO:0000259" key="1">
    <source>
        <dbReference type="Pfam" id="PF23055"/>
    </source>
</evidence>
<keyword evidence="3" id="KW-1185">Reference proteome</keyword>
<accession>A0A8X6SRF9</accession>
<dbReference type="InterPro" id="IPR055469">
    <property type="entry name" value="DUF7041"/>
</dbReference>
<name>A0A8X6SRF9_TRICX</name>
<protein>
    <recommendedName>
        <fullName evidence="1">DUF7041 domain-containing protein</fullName>
    </recommendedName>
</protein>